<evidence type="ECO:0000313" key="6">
    <source>
        <dbReference type="Proteomes" id="UP000504606"/>
    </source>
</evidence>
<dbReference type="InterPro" id="IPR050821">
    <property type="entry name" value="Cytosolic_carboxypeptidase"/>
</dbReference>
<gene>
    <name evidence="7" type="primary">LOC113209267</name>
</gene>
<evidence type="ECO:0000256" key="2">
    <source>
        <dbReference type="ARBA" id="ARBA00005988"/>
    </source>
</evidence>
<feature type="compositionally biased region" description="Low complexity" evidence="4">
    <location>
        <begin position="804"/>
        <end position="819"/>
    </location>
</feature>
<dbReference type="PROSITE" id="PS52035">
    <property type="entry name" value="PEPTIDASE_M14"/>
    <property type="match status" value="1"/>
</dbReference>
<dbReference type="OrthoDB" id="10253041at2759"/>
<comment type="cofactor">
    <cofactor evidence="1">
        <name>Zn(2+)</name>
        <dbReference type="ChEBI" id="CHEBI:29105"/>
    </cofactor>
</comment>
<feature type="region of interest" description="Disordered" evidence="4">
    <location>
        <begin position="24"/>
        <end position="44"/>
    </location>
</feature>
<dbReference type="GeneID" id="113209267"/>
<evidence type="ECO:0000256" key="3">
    <source>
        <dbReference type="PROSITE-ProRule" id="PRU01379"/>
    </source>
</evidence>
<dbReference type="GO" id="GO:0008270">
    <property type="term" value="F:zinc ion binding"/>
    <property type="evidence" value="ECO:0007669"/>
    <property type="project" value="InterPro"/>
</dbReference>
<proteinExistence type="inferred from homology"/>
<dbReference type="Gene3D" id="2.60.40.3120">
    <property type="match status" value="1"/>
</dbReference>
<feature type="region of interest" description="Disordered" evidence="4">
    <location>
        <begin position="1198"/>
        <end position="1228"/>
    </location>
</feature>
<dbReference type="GO" id="GO:0006508">
    <property type="term" value="P:proteolysis"/>
    <property type="evidence" value="ECO:0007669"/>
    <property type="project" value="InterPro"/>
</dbReference>
<evidence type="ECO:0000256" key="1">
    <source>
        <dbReference type="ARBA" id="ARBA00001947"/>
    </source>
</evidence>
<feature type="compositionally biased region" description="Basic and acidic residues" evidence="4">
    <location>
        <begin position="579"/>
        <end position="590"/>
    </location>
</feature>
<reference evidence="7" key="1">
    <citation type="submission" date="2025-08" db="UniProtKB">
        <authorList>
            <consortium name="RefSeq"/>
        </authorList>
    </citation>
    <scope>IDENTIFICATION</scope>
    <source>
        <tissue evidence="7">Whole organism</tissue>
    </source>
</reference>
<dbReference type="InterPro" id="IPR000834">
    <property type="entry name" value="Peptidase_M14"/>
</dbReference>
<evidence type="ECO:0000256" key="4">
    <source>
        <dbReference type="SAM" id="MobiDB-lite"/>
    </source>
</evidence>
<feature type="compositionally biased region" description="Polar residues" evidence="4">
    <location>
        <begin position="892"/>
        <end position="919"/>
    </location>
</feature>
<evidence type="ECO:0000313" key="7">
    <source>
        <dbReference type="RefSeq" id="XP_026282476.1"/>
    </source>
</evidence>
<dbReference type="RefSeq" id="XP_026282476.1">
    <property type="nucleotide sequence ID" value="XM_026426691.2"/>
</dbReference>
<dbReference type="PANTHER" id="PTHR12756:SF12">
    <property type="entry name" value="CYTOSOLIC CARBOXYPEPTIDASE-LIKE PROTEIN 5"/>
    <property type="match status" value="1"/>
</dbReference>
<dbReference type="Proteomes" id="UP000504606">
    <property type="component" value="Unplaced"/>
</dbReference>
<dbReference type="PANTHER" id="PTHR12756">
    <property type="entry name" value="CYTOSOLIC CARBOXYPEPTIDASE"/>
    <property type="match status" value="1"/>
</dbReference>
<feature type="region of interest" description="Disordered" evidence="4">
    <location>
        <begin position="440"/>
        <end position="462"/>
    </location>
</feature>
<feature type="active site" description="Proton donor/acceptor" evidence="3">
    <location>
        <position position="705"/>
    </location>
</feature>
<dbReference type="GO" id="GO:0004181">
    <property type="term" value="F:metallocarboxypeptidase activity"/>
    <property type="evidence" value="ECO:0007669"/>
    <property type="project" value="InterPro"/>
</dbReference>
<dbReference type="KEGG" id="foc:113209267"/>
<dbReference type="AlphaFoldDB" id="A0A6J1SVJ5"/>
<comment type="similarity">
    <text evidence="2 3">Belongs to the peptidase M14 family.</text>
</comment>
<protein>
    <submittedName>
        <fullName evidence="7">Cytosolic carboxypeptidase-like protein 5</fullName>
    </submittedName>
</protein>
<feature type="compositionally biased region" description="Polar residues" evidence="4">
    <location>
        <begin position="950"/>
        <end position="963"/>
    </location>
</feature>
<dbReference type="Gene3D" id="3.40.630.10">
    <property type="entry name" value="Zn peptidases"/>
    <property type="match status" value="2"/>
</dbReference>
<sequence>MVEVECGGFTFSSNFESGNMARVEQVPLPPKPPPLPGQSSSSSDVPDYEFNIWTNPDCAGTEFENSNRSWFYFGIRGGTPFALVKLNLVNLNRQVKMYSQGMAPVYRILPGRGLWDRIREKPTYTIEDSVFTLSFRYRTLENIKATTYFAFTFPYSYQDLLSSLRGFDKRFKNCLQPEKYFPGQGFVSNPDDIYYHREVASFSLDGRRLDLLTITSHHGITPYREPRLKNLFPDLETPRPYIFSGKKVIFVSARVHPGEVPSSYVLNGLLESLLNRDDLTSILLRRMYVFKVIPMLNPDGVARGHFRTDTRGVNLNRVYLNPSLVYHPTIYAARAIIRYAHFGQEVNDDASIEHEPVEQAPELPSHPGTLDTASVIENSDTVCQDIQQGLLSTCNPPSNLQNFLQPLSCSLQACEPTNVIDTPIIMDKDVNMHCEPAQAEEDLQNSEDNNTSQGSSDPIEMDVEKEKIEKTKKEISDVLKDSFCAGFPSATHGVESLDEHQFVTSPEPAGDTEVGAEIEIKNQIAENIEVTALKKGANNIVSCDENMGPEEVRRRKEMKRKPGSSEASKSIRIFTRPVSRNEDDGKNDEISSCHGNNIGACVNGAKPTLDPSKSGLFLYMDMHGHASKKGIFMYGNHFDDLEQLVECMLLPKLMSINSQNFHFTACNFTERNMYLRDRRDGTSREGCGRVSVMKLTGLVRSYTLECNYNTGRMVNLLPPCVRDSGRMSVNPAYAVPPKYTPLVFEEVGRALGVSVLDLTSSNPCSRIPNSEYRSVNGIRDWLRSNCLSDSQLWTRMLHRPTRPQVSQSSSSQMVAGSSGQKPIHLTKSVLLARISTELKSLGEEYARKEQLRIQKTSSCSQLDSMEGVSIPPPKENIGPGQCSSRSRRIEGTSLQAKASTSGVLQQRAKTLSVVNLATTSRKKQKSSATGSGGPLRPVPKSKGFRRSKTQESATQNSSASGDSCFNDEGNAETEAKNQTSLELCATPKRLKVSNKGMSGKLRRKPAVWTVKSMETEDKIESHSEAPPLLWASNRNPAPPVACKKAAMTSKIEKSRVEVSKIRSGVFSKVKSFKKLSQPDSSVIGENSQIKLDEPSVFVKLVDRLPGTKVTKLTPTETFKNNSGPTVSKDWPQCKNSSRNLLIKAGKVDLSLPGPSSGEQSGFEGNQFAGAGTSSRVEQKLKSSVLRSLEKGAKSRLLCPVRRRSNDGKKTRKNVDRKPSGTENSLTSVCTLRNDAASDDNCAN</sequence>
<feature type="region of interest" description="Disordered" evidence="4">
    <location>
        <begin position="1150"/>
        <end position="1176"/>
    </location>
</feature>
<name>A0A6J1SVJ5_FRAOC</name>
<feature type="compositionally biased region" description="Pro residues" evidence="4">
    <location>
        <begin position="27"/>
        <end position="36"/>
    </location>
</feature>
<feature type="compositionally biased region" description="Polar residues" evidence="4">
    <location>
        <begin position="446"/>
        <end position="456"/>
    </location>
</feature>
<feature type="compositionally biased region" description="Basic and acidic residues" evidence="4">
    <location>
        <begin position="1203"/>
        <end position="1219"/>
    </location>
</feature>
<dbReference type="SUPFAM" id="SSF53187">
    <property type="entry name" value="Zn-dependent exopeptidases"/>
    <property type="match status" value="2"/>
</dbReference>
<feature type="region of interest" description="Disordered" evidence="4">
    <location>
        <begin position="800"/>
        <end position="819"/>
    </location>
</feature>
<keyword evidence="6" id="KW-1185">Reference proteome</keyword>
<evidence type="ECO:0000259" key="5">
    <source>
        <dbReference type="PROSITE" id="PS52035"/>
    </source>
</evidence>
<dbReference type="Pfam" id="PF00246">
    <property type="entry name" value="Peptidase_M14"/>
    <property type="match status" value="1"/>
</dbReference>
<feature type="region of interest" description="Disordered" evidence="4">
    <location>
        <begin position="862"/>
        <end position="980"/>
    </location>
</feature>
<organism evidence="6 7">
    <name type="scientific">Frankliniella occidentalis</name>
    <name type="common">Western flower thrips</name>
    <name type="synonym">Euthrips occidentalis</name>
    <dbReference type="NCBI Taxonomy" id="133901"/>
    <lineage>
        <taxon>Eukaryota</taxon>
        <taxon>Metazoa</taxon>
        <taxon>Ecdysozoa</taxon>
        <taxon>Arthropoda</taxon>
        <taxon>Hexapoda</taxon>
        <taxon>Insecta</taxon>
        <taxon>Pterygota</taxon>
        <taxon>Neoptera</taxon>
        <taxon>Paraneoptera</taxon>
        <taxon>Thysanoptera</taxon>
        <taxon>Terebrantia</taxon>
        <taxon>Thripoidea</taxon>
        <taxon>Thripidae</taxon>
        <taxon>Frankliniella</taxon>
    </lineage>
</organism>
<accession>A0A6J1SVJ5</accession>
<feature type="region of interest" description="Disordered" evidence="4">
    <location>
        <begin position="550"/>
        <end position="590"/>
    </location>
</feature>
<feature type="domain" description="Peptidase M14" evidence="5">
    <location>
        <begin position="153"/>
        <end position="759"/>
    </location>
</feature>